<keyword evidence="3" id="KW-1185">Reference proteome</keyword>
<dbReference type="EMBL" id="BTSY01000005">
    <property type="protein sequence ID" value="GMT30471.1"/>
    <property type="molecule type" value="Genomic_DNA"/>
</dbReference>
<feature type="compositionally biased region" description="Acidic residues" evidence="1">
    <location>
        <begin position="142"/>
        <end position="158"/>
    </location>
</feature>
<accession>A0AAV5WHT7</accession>
<evidence type="ECO:0000313" key="3">
    <source>
        <dbReference type="Proteomes" id="UP001432322"/>
    </source>
</evidence>
<feature type="non-terminal residue" evidence="2">
    <location>
        <position position="191"/>
    </location>
</feature>
<feature type="compositionally biased region" description="Basic and acidic residues" evidence="1">
    <location>
        <begin position="182"/>
        <end position="191"/>
    </location>
</feature>
<sequence>LIIAISSSTRVCDLHLHPDLCEYIKNDQNEWNCDGDTLKRVTISNVSRITDKRPIELTCIMEKDKEEEQKTIRISQECRDSALDLMNTRSISPFITQSNDNSAHFQADSVQEDSKDTSRTPREVASKVFEYTESIGEKEEEKSDDEDYEETEKEEEEEEKKPPAKKRKIEKKEQNTAVSIGPKREMECPKC</sequence>
<dbReference type="Proteomes" id="UP001432322">
    <property type="component" value="Unassembled WGS sequence"/>
</dbReference>
<reference evidence="2" key="1">
    <citation type="submission" date="2023-10" db="EMBL/GenBank/DDBJ databases">
        <title>Genome assembly of Pristionchus species.</title>
        <authorList>
            <person name="Yoshida K."/>
            <person name="Sommer R.J."/>
        </authorList>
    </citation>
    <scope>NUCLEOTIDE SEQUENCE</scope>
    <source>
        <strain evidence="2">RS5133</strain>
    </source>
</reference>
<evidence type="ECO:0000313" key="2">
    <source>
        <dbReference type="EMBL" id="GMT30471.1"/>
    </source>
</evidence>
<feature type="region of interest" description="Disordered" evidence="1">
    <location>
        <begin position="94"/>
        <end position="191"/>
    </location>
</feature>
<gene>
    <name evidence="2" type="ORF">PFISCL1PPCAC_21768</name>
</gene>
<feature type="compositionally biased region" description="Basic and acidic residues" evidence="1">
    <location>
        <begin position="112"/>
        <end position="125"/>
    </location>
</feature>
<proteinExistence type="predicted"/>
<feature type="non-terminal residue" evidence="2">
    <location>
        <position position="1"/>
    </location>
</feature>
<organism evidence="2 3">
    <name type="scientific">Pristionchus fissidentatus</name>
    <dbReference type="NCBI Taxonomy" id="1538716"/>
    <lineage>
        <taxon>Eukaryota</taxon>
        <taxon>Metazoa</taxon>
        <taxon>Ecdysozoa</taxon>
        <taxon>Nematoda</taxon>
        <taxon>Chromadorea</taxon>
        <taxon>Rhabditida</taxon>
        <taxon>Rhabditina</taxon>
        <taxon>Diplogasteromorpha</taxon>
        <taxon>Diplogasteroidea</taxon>
        <taxon>Neodiplogasteridae</taxon>
        <taxon>Pristionchus</taxon>
    </lineage>
</organism>
<evidence type="ECO:0000256" key="1">
    <source>
        <dbReference type="SAM" id="MobiDB-lite"/>
    </source>
</evidence>
<comment type="caution">
    <text evidence="2">The sequence shown here is derived from an EMBL/GenBank/DDBJ whole genome shotgun (WGS) entry which is preliminary data.</text>
</comment>
<name>A0AAV5WHT7_9BILA</name>
<feature type="compositionally biased region" description="Polar residues" evidence="1">
    <location>
        <begin position="94"/>
        <end position="104"/>
    </location>
</feature>
<protein>
    <submittedName>
        <fullName evidence="2">Uncharacterized protein</fullName>
    </submittedName>
</protein>
<dbReference type="AlphaFoldDB" id="A0AAV5WHT7"/>